<evidence type="ECO:0000256" key="1">
    <source>
        <dbReference type="SAM" id="MobiDB-lite"/>
    </source>
</evidence>
<gene>
    <name evidence="2" type="ORF">DAEQUDRAFT_729823</name>
</gene>
<dbReference type="Proteomes" id="UP000076727">
    <property type="component" value="Unassembled WGS sequence"/>
</dbReference>
<organism evidence="2 3">
    <name type="scientific">Daedalea quercina L-15889</name>
    <dbReference type="NCBI Taxonomy" id="1314783"/>
    <lineage>
        <taxon>Eukaryota</taxon>
        <taxon>Fungi</taxon>
        <taxon>Dikarya</taxon>
        <taxon>Basidiomycota</taxon>
        <taxon>Agaricomycotina</taxon>
        <taxon>Agaricomycetes</taxon>
        <taxon>Polyporales</taxon>
        <taxon>Fomitopsis</taxon>
    </lineage>
</organism>
<name>A0A165NE45_9APHY</name>
<feature type="region of interest" description="Disordered" evidence="1">
    <location>
        <begin position="28"/>
        <end position="57"/>
    </location>
</feature>
<accession>A0A165NE45</accession>
<dbReference type="AlphaFoldDB" id="A0A165NE45"/>
<dbReference type="Gene3D" id="3.80.10.10">
    <property type="entry name" value="Ribonuclease Inhibitor"/>
    <property type="match status" value="1"/>
</dbReference>
<keyword evidence="3" id="KW-1185">Reference proteome</keyword>
<reference evidence="2 3" key="1">
    <citation type="journal article" date="2016" name="Mol. Biol. Evol.">
        <title>Comparative Genomics of Early-Diverging Mushroom-Forming Fungi Provides Insights into the Origins of Lignocellulose Decay Capabilities.</title>
        <authorList>
            <person name="Nagy L.G."/>
            <person name="Riley R."/>
            <person name="Tritt A."/>
            <person name="Adam C."/>
            <person name="Daum C."/>
            <person name="Floudas D."/>
            <person name="Sun H."/>
            <person name="Yadav J.S."/>
            <person name="Pangilinan J."/>
            <person name="Larsson K.H."/>
            <person name="Matsuura K."/>
            <person name="Barry K."/>
            <person name="Labutti K."/>
            <person name="Kuo R."/>
            <person name="Ohm R.A."/>
            <person name="Bhattacharya S.S."/>
            <person name="Shirouzu T."/>
            <person name="Yoshinaga Y."/>
            <person name="Martin F.M."/>
            <person name="Grigoriev I.V."/>
            <person name="Hibbett D.S."/>
        </authorList>
    </citation>
    <scope>NUCLEOTIDE SEQUENCE [LARGE SCALE GENOMIC DNA]</scope>
    <source>
        <strain evidence="2 3">L-15889</strain>
    </source>
</reference>
<evidence type="ECO:0000313" key="2">
    <source>
        <dbReference type="EMBL" id="KZT66862.1"/>
    </source>
</evidence>
<dbReference type="InterPro" id="IPR032675">
    <property type="entry name" value="LRR_dom_sf"/>
</dbReference>
<proteinExistence type="predicted"/>
<protein>
    <recommendedName>
        <fullName evidence="4">F-box domain-containing protein</fullName>
    </recommendedName>
</protein>
<dbReference type="OrthoDB" id="2798904at2759"/>
<evidence type="ECO:0008006" key="4">
    <source>
        <dbReference type="Google" id="ProtNLM"/>
    </source>
</evidence>
<sequence>MSVTSIEPLGIVEPNPLRVVARSSQPIAYGTPRSSASSARTADPFPAPSSRRSGAQPQAALPVELFERIIEELAVEPDVEDSRTRRALLACALVCKEFHAKSRAVFCKHIAIMRWDRIPGFRALLEANPDFRNLVESIYLSGRTTRDDPSPKRPSGALASFPLYFAGKFPRLRKLHICCMNPKWLYEVHPLFYPVLGQFTSVTMLYMRDVTFSSASHFAALIDSLPNLEWFSCADLRWLRHDQQSLRLPRRTYEKLSKLSLRTSLMSVENTRMLHEFFAAPEHGSGIQRLKVGFLEMHDIQHLGVGRLLHTAGQSLRDLHLSLRAAIDQENGDAAATATPLSLGANTKIQTLTLQIHAFYKEAYDCSWLAPLLESQGSFGQLREVNIHMKLGASTNILSAFLAGISRDDCSRIDRSFTQPHTRKLKHIAWHIYDYTEASVHEAVIFNQMTGLFPRLHARELLRVYYMRAPGPGPEEDEE</sequence>
<dbReference type="EMBL" id="KV429083">
    <property type="protein sequence ID" value="KZT66862.1"/>
    <property type="molecule type" value="Genomic_DNA"/>
</dbReference>
<evidence type="ECO:0000313" key="3">
    <source>
        <dbReference type="Proteomes" id="UP000076727"/>
    </source>
</evidence>
<dbReference type="SUPFAM" id="SSF52047">
    <property type="entry name" value="RNI-like"/>
    <property type="match status" value="1"/>
</dbReference>